<dbReference type="InterPro" id="IPR016257">
    <property type="entry name" value="Tyr_kinase_ephrin_rcpt"/>
</dbReference>
<dbReference type="SUPFAM" id="SSF56112">
    <property type="entry name" value="Protein kinase-like (PK-like)"/>
    <property type="match status" value="1"/>
</dbReference>
<keyword evidence="6 21" id="KW-0812">Transmembrane</keyword>
<evidence type="ECO:0000256" key="5">
    <source>
        <dbReference type="ARBA" id="ARBA00022679"/>
    </source>
</evidence>
<keyword evidence="12 21" id="KW-1133">Transmembrane helix</keyword>
<feature type="domain" description="SAM" evidence="24">
    <location>
        <begin position="863"/>
        <end position="927"/>
    </location>
</feature>
<evidence type="ECO:0000256" key="16">
    <source>
        <dbReference type="ARBA" id="ARBA00023180"/>
    </source>
</evidence>
<dbReference type="Pfam" id="PF01404">
    <property type="entry name" value="Ephrin_lbd"/>
    <property type="match status" value="1"/>
</dbReference>
<evidence type="ECO:0000256" key="3">
    <source>
        <dbReference type="ARBA" id="ARBA00022475"/>
    </source>
</evidence>
<dbReference type="PROSITE" id="PS50853">
    <property type="entry name" value="FN3"/>
    <property type="match status" value="2"/>
</dbReference>
<dbReference type="InterPro" id="IPR000719">
    <property type="entry name" value="Prot_kinase_dom"/>
</dbReference>
<keyword evidence="9 18" id="KW-0547">Nucleotide-binding</keyword>
<dbReference type="EC" id="2.7.10.1" evidence="2"/>
<dbReference type="PANTHER" id="PTHR46877:SF14">
    <property type="entry name" value="RECEPTOR PROTEIN-TYROSINE KINASE"/>
    <property type="match status" value="1"/>
</dbReference>
<dbReference type="EMBL" id="CALNXJ010000003">
    <property type="protein sequence ID" value="CAH3035813.1"/>
    <property type="molecule type" value="Genomic_DNA"/>
</dbReference>
<keyword evidence="16" id="KW-0325">Glycoprotein</keyword>
<dbReference type="InterPro" id="IPR003961">
    <property type="entry name" value="FN3_dom"/>
</dbReference>
<evidence type="ECO:0000256" key="7">
    <source>
        <dbReference type="ARBA" id="ARBA00022729"/>
    </source>
</evidence>
<dbReference type="InterPro" id="IPR001245">
    <property type="entry name" value="Ser-Thr/Tyr_kinase_cat_dom"/>
</dbReference>
<dbReference type="InterPro" id="IPR036116">
    <property type="entry name" value="FN3_sf"/>
</dbReference>
<keyword evidence="3" id="KW-1003">Cell membrane</keyword>
<dbReference type="PROSITE" id="PS50105">
    <property type="entry name" value="SAM_DOMAIN"/>
    <property type="match status" value="1"/>
</dbReference>
<evidence type="ECO:0000256" key="2">
    <source>
        <dbReference type="ARBA" id="ARBA00011902"/>
    </source>
</evidence>
<dbReference type="PROSITE" id="PS50011">
    <property type="entry name" value="PROTEIN_KINASE_DOM"/>
    <property type="match status" value="1"/>
</dbReference>
<dbReference type="FunFam" id="3.30.200.20:FF:000802">
    <property type="entry name" value="Ephrin receptor 1"/>
    <property type="match status" value="1"/>
</dbReference>
<evidence type="ECO:0000256" key="10">
    <source>
        <dbReference type="ARBA" id="ARBA00022777"/>
    </source>
</evidence>
<comment type="caution">
    <text evidence="27">The sequence shown here is derived from an EMBL/GenBank/DDBJ whole genome shotgun (WGS) entry which is preliminary data.</text>
</comment>
<name>A0AAU9VVN1_9CNID</name>
<dbReference type="AlphaFoldDB" id="A0AAU9VVN1"/>
<feature type="domain" description="Eph LBD" evidence="26">
    <location>
        <begin position="1"/>
        <end position="191"/>
    </location>
</feature>
<dbReference type="SMART" id="SM00219">
    <property type="entry name" value="TyrKc"/>
    <property type="match status" value="1"/>
</dbReference>
<dbReference type="InterPro" id="IPR008266">
    <property type="entry name" value="Tyr_kinase_AS"/>
</dbReference>
<dbReference type="SMART" id="SM00454">
    <property type="entry name" value="SAM"/>
    <property type="match status" value="1"/>
</dbReference>
<evidence type="ECO:0000256" key="11">
    <source>
        <dbReference type="ARBA" id="ARBA00022840"/>
    </source>
</evidence>
<keyword evidence="13 21" id="KW-0472">Membrane</keyword>
<dbReference type="GO" id="GO:0005524">
    <property type="term" value="F:ATP binding"/>
    <property type="evidence" value="ECO:0007669"/>
    <property type="project" value="UniProtKB-UniRule"/>
</dbReference>
<dbReference type="InterPro" id="IPR050449">
    <property type="entry name" value="Ephrin_rcpt_TKs"/>
</dbReference>
<dbReference type="InterPro" id="IPR027936">
    <property type="entry name" value="Eph_TM"/>
</dbReference>
<keyword evidence="28" id="KW-1185">Reference proteome</keyword>
<dbReference type="SUPFAM" id="SSF49785">
    <property type="entry name" value="Galactose-binding domain-like"/>
    <property type="match status" value="1"/>
</dbReference>
<evidence type="ECO:0000259" key="25">
    <source>
        <dbReference type="PROSITE" id="PS50853"/>
    </source>
</evidence>
<feature type="domain" description="Fibronectin type-III" evidence="25">
    <location>
        <begin position="397"/>
        <end position="488"/>
    </location>
</feature>
<dbReference type="PANTHER" id="PTHR46877">
    <property type="entry name" value="EPH RECEPTOR A5"/>
    <property type="match status" value="1"/>
</dbReference>
<dbReference type="PROSITE" id="PS00109">
    <property type="entry name" value="PROTEIN_KINASE_TYR"/>
    <property type="match status" value="1"/>
</dbReference>
<feature type="transmembrane region" description="Helical" evidence="21">
    <location>
        <begin position="493"/>
        <end position="518"/>
    </location>
</feature>
<evidence type="ECO:0000256" key="9">
    <source>
        <dbReference type="ARBA" id="ARBA00022741"/>
    </source>
</evidence>
<dbReference type="GO" id="GO:0007411">
    <property type="term" value="P:axon guidance"/>
    <property type="evidence" value="ECO:0007669"/>
    <property type="project" value="TreeGrafter"/>
</dbReference>
<dbReference type="Pfam" id="PF00536">
    <property type="entry name" value="SAM_1"/>
    <property type="match status" value="1"/>
</dbReference>
<dbReference type="Gene3D" id="2.60.120.260">
    <property type="entry name" value="Galactose-binding domain-like"/>
    <property type="match status" value="1"/>
</dbReference>
<comment type="subcellular location">
    <subcellularLocation>
        <location evidence="1">Cell membrane</location>
        <topology evidence="1">Single-pass type I membrane protein</topology>
    </subcellularLocation>
</comment>
<accession>A0AAU9VVN1</accession>
<dbReference type="SMART" id="SM00060">
    <property type="entry name" value="FN3"/>
    <property type="match status" value="2"/>
</dbReference>
<dbReference type="Gene3D" id="2.60.40.10">
    <property type="entry name" value="Immunoglobulins"/>
    <property type="match status" value="2"/>
</dbReference>
<dbReference type="PRINTS" id="PR00109">
    <property type="entry name" value="TYRKINASE"/>
</dbReference>
<evidence type="ECO:0000256" key="22">
    <source>
        <dbReference type="SAM" id="SignalP"/>
    </source>
</evidence>
<dbReference type="InterPro" id="IPR013761">
    <property type="entry name" value="SAM/pointed_sf"/>
</dbReference>
<evidence type="ECO:0000313" key="28">
    <source>
        <dbReference type="Proteomes" id="UP001159428"/>
    </source>
</evidence>
<dbReference type="Pfam" id="PF00041">
    <property type="entry name" value="fn3"/>
    <property type="match status" value="2"/>
</dbReference>
<dbReference type="Gene3D" id="3.30.200.20">
    <property type="entry name" value="Phosphorylase Kinase, domain 1"/>
    <property type="match status" value="1"/>
</dbReference>
<proteinExistence type="predicted"/>
<evidence type="ECO:0000259" key="24">
    <source>
        <dbReference type="PROSITE" id="PS50105"/>
    </source>
</evidence>
<feature type="binding site" evidence="18 20">
    <location>
        <position position="609"/>
    </location>
    <ligand>
        <name>ATP</name>
        <dbReference type="ChEBI" id="CHEBI:30616"/>
    </ligand>
</feature>
<evidence type="ECO:0000256" key="17">
    <source>
        <dbReference type="PIRSR" id="PIRSR000666-1"/>
    </source>
</evidence>
<dbReference type="Gene3D" id="1.10.510.10">
    <property type="entry name" value="Transferase(Phosphotransferase) domain 1"/>
    <property type="match status" value="1"/>
</dbReference>
<feature type="domain" description="Protein kinase" evidence="23">
    <location>
        <begin position="578"/>
        <end position="840"/>
    </location>
</feature>
<evidence type="ECO:0000256" key="21">
    <source>
        <dbReference type="SAM" id="Phobius"/>
    </source>
</evidence>
<evidence type="ECO:0000256" key="4">
    <source>
        <dbReference type="ARBA" id="ARBA00022553"/>
    </source>
</evidence>
<keyword evidence="4" id="KW-0597">Phosphoprotein</keyword>
<keyword evidence="8" id="KW-0677">Repeat</keyword>
<dbReference type="Pfam" id="PF07714">
    <property type="entry name" value="PK_Tyr_Ser-Thr"/>
    <property type="match status" value="1"/>
</dbReference>
<protein>
    <recommendedName>
        <fullName evidence="2">receptor protein-tyrosine kinase</fullName>
        <ecNumber evidence="2">2.7.10.1</ecNumber>
    </recommendedName>
</protein>
<feature type="disulfide bond" evidence="19">
    <location>
        <begin position="99"/>
        <end position="108"/>
    </location>
</feature>
<evidence type="ECO:0000256" key="14">
    <source>
        <dbReference type="ARBA" id="ARBA00023137"/>
    </source>
</evidence>
<gene>
    <name evidence="27" type="ORF">PMEA_00016498</name>
</gene>
<keyword evidence="15" id="KW-0675">Receptor</keyword>
<dbReference type="SUPFAM" id="SSF47769">
    <property type="entry name" value="SAM/Pointed domain"/>
    <property type="match status" value="1"/>
</dbReference>
<keyword evidence="10" id="KW-0418">Kinase</keyword>
<evidence type="ECO:0000259" key="26">
    <source>
        <dbReference type="PROSITE" id="PS51550"/>
    </source>
</evidence>
<dbReference type="InterPro" id="IPR013783">
    <property type="entry name" value="Ig-like_fold"/>
</dbReference>
<evidence type="ECO:0000256" key="20">
    <source>
        <dbReference type="PROSITE-ProRule" id="PRU10141"/>
    </source>
</evidence>
<dbReference type="InterPro" id="IPR001090">
    <property type="entry name" value="Ephrin_rcpt_lig-bd_dom"/>
</dbReference>
<sequence>MDHRIRFLFILLQIVAFSSTDKVVLQKRPKIGKKWNDWNPQSVGPLKWTQTYDPDGNPRYSICKVSGQQPNAWFSSNRITVPNSVKMVDVTFQYNTRNCSGIGGGDFCREYFDFYVHQSRGSTVPDPSKNNITYEKIAEIIAPTLGFRKLTKNFGVEIKGNYMVLAFHNQGSCSTIHSVTVSYYFCPKFAVVSGLMSLPQSMAPANSPEPVQGICVTNADFEQGIPSVDCQSNGVWNISSLEGRCICKEDLENSGGECKDCVKGKYNDESGLNCTVLPSAPRNAHTTFVNQSALGLQWQPPQVTGDQTQVWYDVYCRKPCDIDDDSNCVDKACGNDVVYEPSQVKLSIAQVIVGNLSSFINYTIKIYARNRVSEVAESKHGDDGKFETITVRTNGSVPGMPEVSVEQPDKAVVVSWILKRKNGVIKEYHVTYINTNDSSETKSRQTKRTEIQFDLKAGKTYKFEVFAVNDNGKGQAGVKIFTLRNDNSKKLRLIAYAAGGAGALLLIILIVVIVACVVSRRRRSKKSVEKAYMEALQLGSELQTTNPRDQRSYIDPNDYNDVQELLTSFTTELKRSDIKLEGVIGQGEFADVYRGILKSREGKGVVAVKVLRPGSSEKNQKDFLSEASLMGQFDHPNVIRLIGVVTRSRPMMILTEFLKSGSLDHYLKDRKGQLTSLQLTGMARGVAHGMKYLSELNFIHRDLAARNVLVGENMLCKVSDFGLSRELAEDDEAQAEYTTQGGKIPVRWTAPEALQHRTFSSASDVWSFGILMWEITSYCDRPYWDWDNFDVIRRVEAGYRLPPPQGCPKIIHSLMIECWHKDKTKRPNFSDIVTRLDELIRSPEFLKGDSSSLPESPKANHTPEFQSVDEWLQHINMEKYSELFRAARIDDMSKVAELKEKQLREMGISLIGHRNKMQKSINAMKSQRYNGGMDAD</sequence>
<keyword evidence="19" id="KW-1015">Disulfide bond</keyword>
<dbReference type="PIRSF" id="PIRSF000666">
    <property type="entry name" value="TyrPK_ephrin_receptor"/>
    <property type="match status" value="1"/>
</dbReference>
<evidence type="ECO:0000256" key="18">
    <source>
        <dbReference type="PIRSR" id="PIRSR000666-2"/>
    </source>
</evidence>
<dbReference type="GO" id="GO:0005886">
    <property type="term" value="C:plasma membrane"/>
    <property type="evidence" value="ECO:0007669"/>
    <property type="project" value="UniProtKB-SubCell"/>
</dbReference>
<dbReference type="GO" id="GO:0005005">
    <property type="term" value="F:transmembrane-ephrin receptor activity"/>
    <property type="evidence" value="ECO:0007669"/>
    <property type="project" value="TreeGrafter"/>
</dbReference>
<feature type="active site" description="Proton acceptor" evidence="17">
    <location>
        <position position="702"/>
    </location>
</feature>
<dbReference type="Gene3D" id="1.10.150.50">
    <property type="entry name" value="Transcription Factor, Ets-1"/>
    <property type="match status" value="1"/>
</dbReference>
<evidence type="ECO:0000256" key="8">
    <source>
        <dbReference type="ARBA" id="ARBA00022737"/>
    </source>
</evidence>
<feature type="domain" description="Fibronectin type-III" evidence="25">
    <location>
        <begin position="280"/>
        <end position="396"/>
    </location>
</feature>
<dbReference type="FunFam" id="1.10.510.10:FF:000268">
    <property type="entry name" value="Receptor protein-tyrosine kinase"/>
    <property type="match status" value="1"/>
</dbReference>
<evidence type="ECO:0000256" key="1">
    <source>
        <dbReference type="ARBA" id="ARBA00004251"/>
    </source>
</evidence>
<dbReference type="InterPro" id="IPR020635">
    <property type="entry name" value="Tyr_kinase_cat_dom"/>
</dbReference>
<feature type="chain" id="PRO_5043370193" description="receptor protein-tyrosine kinase" evidence="22">
    <location>
        <begin position="21"/>
        <end position="936"/>
    </location>
</feature>
<keyword evidence="5" id="KW-0808">Transferase</keyword>
<dbReference type="InterPro" id="IPR017441">
    <property type="entry name" value="Protein_kinase_ATP_BS"/>
</dbReference>
<evidence type="ECO:0000256" key="19">
    <source>
        <dbReference type="PIRSR" id="PIRSR000666-3"/>
    </source>
</evidence>
<evidence type="ECO:0000256" key="6">
    <source>
        <dbReference type="ARBA" id="ARBA00022692"/>
    </source>
</evidence>
<dbReference type="InterPro" id="IPR001660">
    <property type="entry name" value="SAM"/>
</dbReference>
<evidence type="ECO:0000256" key="13">
    <source>
        <dbReference type="ARBA" id="ARBA00023136"/>
    </source>
</evidence>
<dbReference type="PROSITE" id="PS00107">
    <property type="entry name" value="PROTEIN_KINASE_ATP"/>
    <property type="match status" value="1"/>
</dbReference>
<keyword evidence="7 22" id="KW-0732">Signal</keyword>
<dbReference type="SUPFAM" id="SSF49265">
    <property type="entry name" value="Fibronectin type III"/>
    <property type="match status" value="1"/>
</dbReference>
<keyword evidence="11 18" id="KW-0067">ATP-binding</keyword>
<dbReference type="Pfam" id="PF14575">
    <property type="entry name" value="EphA2_TM"/>
    <property type="match status" value="1"/>
</dbReference>
<dbReference type="InterPro" id="IPR008979">
    <property type="entry name" value="Galactose-bd-like_sf"/>
</dbReference>
<dbReference type="InterPro" id="IPR011009">
    <property type="entry name" value="Kinase-like_dom_sf"/>
</dbReference>
<organism evidence="27 28">
    <name type="scientific">Pocillopora meandrina</name>
    <dbReference type="NCBI Taxonomy" id="46732"/>
    <lineage>
        <taxon>Eukaryota</taxon>
        <taxon>Metazoa</taxon>
        <taxon>Cnidaria</taxon>
        <taxon>Anthozoa</taxon>
        <taxon>Hexacorallia</taxon>
        <taxon>Scleractinia</taxon>
        <taxon>Astrocoeniina</taxon>
        <taxon>Pocilloporidae</taxon>
        <taxon>Pocillopora</taxon>
    </lineage>
</organism>
<evidence type="ECO:0000256" key="12">
    <source>
        <dbReference type="ARBA" id="ARBA00022989"/>
    </source>
</evidence>
<dbReference type="CDD" id="cd00063">
    <property type="entry name" value="FN3"/>
    <property type="match status" value="2"/>
</dbReference>
<dbReference type="GO" id="GO:0030425">
    <property type="term" value="C:dendrite"/>
    <property type="evidence" value="ECO:0007669"/>
    <property type="project" value="TreeGrafter"/>
</dbReference>
<dbReference type="Gene3D" id="2.60.40.1770">
    <property type="entry name" value="ephrin a2 ectodomain"/>
    <property type="match status" value="1"/>
</dbReference>
<evidence type="ECO:0000259" key="23">
    <source>
        <dbReference type="PROSITE" id="PS50011"/>
    </source>
</evidence>
<keyword evidence="14" id="KW-0829">Tyrosine-protein kinase</keyword>
<feature type="disulfide bond" evidence="19">
    <location>
        <begin position="63"/>
        <end position="173"/>
    </location>
</feature>
<reference evidence="27 28" key="1">
    <citation type="submission" date="2022-05" db="EMBL/GenBank/DDBJ databases">
        <authorList>
            <consortium name="Genoscope - CEA"/>
            <person name="William W."/>
        </authorList>
    </citation>
    <scope>NUCLEOTIDE SEQUENCE [LARGE SCALE GENOMIC DNA]</scope>
</reference>
<feature type="signal peptide" evidence="22">
    <location>
        <begin position="1"/>
        <end position="20"/>
    </location>
</feature>
<dbReference type="Proteomes" id="UP001159428">
    <property type="component" value="Unassembled WGS sequence"/>
</dbReference>
<evidence type="ECO:0000256" key="15">
    <source>
        <dbReference type="ARBA" id="ARBA00023170"/>
    </source>
</evidence>
<evidence type="ECO:0000313" key="27">
    <source>
        <dbReference type="EMBL" id="CAH3035813.1"/>
    </source>
</evidence>
<dbReference type="PROSITE" id="PS51550">
    <property type="entry name" value="EPH_LBD"/>
    <property type="match status" value="1"/>
</dbReference>
<dbReference type="SMART" id="SM00615">
    <property type="entry name" value="EPH_lbd"/>
    <property type="match status" value="1"/>
</dbReference>